<evidence type="ECO:0000313" key="2">
    <source>
        <dbReference type="EMBL" id="MCG7508336.1"/>
    </source>
</evidence>
<dbReference type="RefSeq" id="WP_239369851.1">
    <property type="nucleotide sequence ID" value="NZ_JAKREW010000039.1"/>
</dbReference>
<reference evidence="2 3" key="1">
    <citation type="submission" date="2022-02" db="EMBL/GenBank/DDBJ databases">
        <title>Draft genome sequence of Mezorhizobium retamae strain IRAMC:0171 isolated from Retama raetam nodules.</title>
        <authorList>
            <person name="Bengaied R."/>
            <person name="Sbissi I."/>
            <person name="Huber K."/>
            <person name="Ghodbane F."/>
            <person name="Nouioui I."/>
            <person name="Tarhouni M."/>
            <person name="Gtari M."/>
        </authorList>
    </citation>
    <scope>NUCLEOTIDE SEQUENCE [LARGE SCALE GENOMIC DNA]</scope>
    <source>
        <strain evidence="2 3">IRAMC:0171</strain>
    </source>
</reference>
<dbReference type="Pfam" id="PF02627">
    <property type="entry name" value="CMD"/>
    <property type="match status" value="1"/>
</dbReference>
<dbReference type="EMBL" id="JAKREW010000039">
    <property type="protein sequence ID" value="MCG7508336.1"/>
    <property type="molecule type" value="Genomic_DNA"/>
</dbReference>
<dbReference type="NCBIfam" id="TIGR00778">
    <property type="entry name" value="ahpD_dom"/>
    <property type="match status" value="1"/>
</dbReference>
<organism evidence="2 3">
    <name type="scientific">Mesorhizobium retamae</name>
    <dbReference type="NCBI Taxonomy" id="2912854"/>
    <lineage>
        <taxon>Bacteria</taxon>
        <taxon>Pseudomonadati</taxon>
        <taxon>Pseudomonadota</taxon>
        <taxon>Alphaproteobacteria</taxon>
        <taxon>Hyphomicrobiales</taxon>
        <taxon>Phyllobacteriaceae</taxon>
        <taxon>Mesorhizobium</taxon>
    </lineage>
</organism>
<dbReference type="Proteomes" id="UP001201701">
    <property type="component" value="Unassembled WGS sequence"/>
</dbReference>
<sequence length="152" mass="17393">MQPRLDFFAEAPQLMKYVVSLNRAVEESGLDKGLLHLIKLRASQINGCSYCVEMHSREARDDGETEQRLYLVVAWKESPLFTERERMAFKWVETVTRIADAGVPDELYQEGLKHFSKEELVKLTVAVSMINTWNRLCVTFHAIHPVPTAKAA</sequence>
<evidence type="ECO:0000313" key="3">
    <source>
        <dbReference type="Proteomes" id="UP001201701"/>
    </source>
</evidence>
<name>A0ABS9QLL4_9HYPH</name>
<dbReference type="PANTHER" id="PTHR34846:SF10">
    <property type="entry name" value="CYTOPLASMIC PROTEIN"/>
    <property type="match status" value="1"/>
</dbReference>
<protein>
    <submittedName>
        <fullName evidence="2">Carboxymuconolactone decarboxylase family protein</fullName>
    </submittedName>
</protein>
<dbReference type="InterPro" id="IPR029032">
    <property type="entry name" value="AhpD-like"/>
</dbReference>
<proteinExistence type="predicted"/>
<keyword evidence="3" id="KW-1185">Reference proteome</keyword>
<dbReference type="InterPro" id="IPR003779">
    <property type="entry name" value="CMD-like"/>
</dbReference>
<accession>A0ABS9QLL4</accession>
<dbReference type="Gene3D" id="1.20.1290.10">
    <property type="entry name" value="AhpD-like"/>
    <property type="match status" value="1"/>
</dbReference>
<dbReference type="InterPro" id="IPR004675">
    <property type="entry name" value="AhpD_core"/>
</dbReference>
<gene>
    <name evidence="2" type="ORF">L4923_25165</name>
</gene>
<evidence type="ECO:0000259" key="1">
    <source>
        <dbReference type="Pfam" id="PF02627"/>
    </source>
</evidence>
<feature type="domain" description="Carboxymuconolactone decarboxylase-like" evidence="1">
    <location>
        <begin position="12"/>
        <end position="93"/>
    </location>
</feature>
<dbReference type="PANTHER" id="PTHR34846">
    <property type="entry name" value="4-CARBOXYMUCONOLACTONE DECARBOXYLASE FAMILY PROTEIN (AFU_ORTHOLOGUE AFUA_6G11590)"/>
    <property type="match status" value="1"/>
</dbReference>
<comment type="caution">
    <text evidence="2">The sequence shown here is derived from an EMBL/GenBank/DDBJ whole genome shotgun (WGS) entry which is preliminary data.</text>
</comment>
<dbReference type="SUPFAM" id="SSF69118">
    <property type="entry name" value="AhpD-like"/>
    <property type="match status" value="1"/>
</dbReference>